<feature type="domain" description="HTH tetR-type" evidence="5">
    <location>
        <begin position="12"/>
        <end position="72"/>
    </location>
</feature>
<evidence type="ECO:0000256" key="1">
    <source>
        <dbReference type="ARBA" id="ARBA00023015"/>
    </source>
</evidence>
<dbReference type="InterPro" id="IPR009057">
    <property type="entry name" value="Homeodomain-like_sf"/>
</dbReference>
<keyword evidence="1" id="KW-0805">Transcription regulation</keyword>
<organism evidence="6 7">
    <name type="scientific">Microbacterium deminutum</name>
    <dbReference type="NCBI Taxonomy" id="344164"/>
    <lineage>
        <taxon>Bacteria</taxon>
        <taxon>Bacillati</taxon>
        <taxon>Actinomycetota</taxon>
        <taxon>Actinomycetes</taxon>
        <taxon>Micrococcales</taxon>
        <taxon>Microbacteriaceae</taxon>
        <taxon>Microbacterium</taxon>
    </lineage>
</organism>
<reference evidence="7" key="1">
    <citation type="journal article" date="2019" name="Int. J. Syst. Evol. Microbiol.">
        <title>The Global Catalogue of Microorganisms (GCM) 10K type strain sequencing project: providing services to taxonomists for standard genome sequencing and annotation.</title>
        <authorList>
            <consortium name="The Broad Institute Genomics Platform"/>
            <consortium name="The Broad Institute Genome Sequencing Center for Infectious Disease"/>
            <person name="Wu L."/>
            <person name="Ma J."/>
        </authorList>
    </citation>
    <scope>NUCLEOTIDE SEQUENCE [LARGE SCALE GENOMIC DNA]</scope>
    <source>
        <strain evidence="7">JCM 14901</strain>
    </source>
</reference>
<evidence type="ECO:0000259" key="5">
    <source>
        <dbReference type="PROSITE" id="PS50977"/>
    </source>
</evidence>
<dbReference type="PROSITE" id="PS50977">
    <property type="entry name" value="HTH_TETR_2"/>
    <property type="match status" value="1"/>
</dbReference>
<evidence type="ECO:0000256" key="3">
    <source>
        <dbReference type="ARBA" id="ARBA00023163"/>
    </source>
</evidence>
<sequence>MTVSRKTAERVPLTRERVLAAAGAIADADGLDALTMRRLAEDLGVEAMSIYYHLPNKDAILDGLIESAFAEIGAEVGGSALSALAPAGSWHGALRARILGARRVMLRHPWVPALMESRSVLVPTMARYIDGTIAIMHDGGLSFDLIHHSLHALGSRMYGFAQELTMDGDSDAAPGGDDLATMREFVPHLAAMLEDVVHDDPDSTLGWCDDQTEFEFGLDILLDGIARRSVDERARR</sequence>
<name>A0ABP5CRQ4_9MICO</name>
<feature type="DNA-binding region" description="H-T-H motif" evidence="4">
    <location>
        <begin position="35"/>
        <end position="54"/>
    </location>
</feature>
<dbReference type="Pfam" id="PF02909">
    <property type="entry name" value="TetR_C_1"/>
    <property type="match status" value="1"/>
</dbReference>
<dbReference type="InterPro" id="IPR004111">
    <property type="entry name" value="Repressor_TetR_C"/>
</dbReference>
<evidence type="ECO:0000256" key="4">
    <source>
        <dbReference type="PROSITE-ProRule" id="PRU00335"/>
    </source>
</evidence>
<dbReference type="RefSeq" id="WP_344096801.1">
    <property type="nucleotide sequence ID" value="NZ_BAAAOG010000009.1"/>
</dbReference>
<comment type="caution">
    <text evidence="6">The sequence shown here is derived from an EMBL/GenBank/DDBJ whole genome shotgun (WGS) entry which is preliminary data.</text>
</comment>
<evidence type="ECO:0000313" key="6">
    <source>
        <dbReference type="EMBL" id="GAA1967628.1"/>
    </source>
</evidence>
<evidence type="ECO:0000313" key="7">
    <source>
        <dbReference type="Proteomes" id="UP001499933"/>
    </source>
</evidence>
<dbReference type="PANTHER" id="PTHR30055">
    <property type="entry name" value="HTH-TYPE TRANSCRIPTIONAL REGULATOR RUTR"/>
    <property type="match status" value="1"/>
</dbReference>
<keyword evidence="7" id="KW-1185">Reference proteome</keyword>
<dbReference type="Gene3D" id="1.10.357.10">
    <property type="entry name" value="Tetracycline Repressor, domain 2"/>
    <property type="match status" value="1"/>
</dbReference>
<dbReference type="InterPro" id="IPR036271">
    <property type="entry name" value="Tet_transcr_reg_TetR-rel_C_sf"/>
</dbReference>
<dbReference type="SUPFAM" id="SSF48498">
    <property type="entry name" value="Tetracyclin repressor-like, C-terminal domain"/>
    <property type="match status" value="1"/>
</dbReference>
<evidence type="ECO:0000256" key="2">
    <source>
        <dbReference type="ARBA" id="ARBA00023125"/>
    </source>
</evidence>
<dbReference type="Pfam" id="PF00440">
    <property type="entry name" value="TetR_N"/>
    <property type="match status" value="1"/>
</dbReference>
<gene>
    <name evidence="6" type="ORF">GCM10009776_33330</name>
</gene>
<dbReference type="PANTHER" id="PTHR30055:SF151">
    <property type="entry name" value="TRANSCRIPTIONAL REGULATORY PROTEIN"/>
    <property type="match status" value="1"/>
</dbReference>
<dbReference type="InterPro" id="IPR050109">
    <property type="entry name" value="HTH-type_TetR-like_transc_reg"/>
</dbReference>
<dbReference type="EMBL" id="BAAAOG010000009">
    <property type="protein sequence ID" value="GAA1967628.1"/>
    <property type="molecule type" value="Genomic_DNA"/>
</dbReference>
<keyword evidence="3" id="KW-0804">Transcription</keyword>
<accession>A0ABP5CRQ4</accession>
<keyword evidence="2 4" id="KW-0238">DNA-binding</keyword>
<proteinExistence type="predicted"/>
<dbReference type="SUPFAM" id="SSF46689">
    <property type="entry name" value="Homeodomain-like"/>
    <property type="match status" value="1"/>
</dbReference>
<dbReference type="InterPro" id="IPR001647">
    <property type="entry name" value="HTH_TetR"/>
</dbReference>
<dbReference type="Proteomes" id="UP001499933">
    <property type="component" value="Unassembled WGS sequence"/>
</dbReference>
<protein>
    <submittedName>
        <fullName evidence="6">TetR/AcrR family transcriptional regulator C-terminal domain-containing protein</fullName>
    </submittedName>
</protein>
<dbReference type="Gene3D" id="1.10.10.60">
    <property type="entry name" value="Homeodomain-like"/>
    <property type="match status" value="1"/>
</dbReference>